<evidence type="ECO:0000256" key="4">
    <source>
        <dbReference type="ARBA" id="ARBA00022801"/>
    </source>
</evidence>
<evidence type="ECO:0000313" key="12">
    <source>
        <dbReference type="Proteomes" id="UP000267517"/>
    </source>
</evidence>
<keyword evidence="3 8" id="KW-0732">Signal</keyword>
<dbReference type="Pfam" id="PF01640">
    <property type="entry name" value="Peptidase_C10"/>
    <property type="match status" value="1"/>
</dbReference>
<feature type="compositionally biased region" description="Pro residues" evidence="7">
    <location>
        <begin position="420"/>
        <end position="432"/>
    </location>
</feature>
<reference evidence="11 12" key="1">
    <citation type="submission" date="2017-05" db="EMBL/GenBank/DDBJ databases">
        <title>whole genome sequence of Prevotella melaninogenica GAI 07411.</title>
        <authorList>
            <person name="Kondo Y."/>
            <person name="Hoshino T."/>
        </authorList>
    </citation>
    <scope>NUCLEOTIDE SEQUENCE [LARGE SCALE GENOMIC DNA]</scope>
    <source>
        <strain evidence="11 12">GAI 07411</strain>
    </source>
</reference>
<evidence type="ECO:0000256" key="2">
    <source>
        <dbReference type="ARBA" id="ARBA00022670"/>
    </source>
</evidence>
<evidence type="ECO:0000256" key="5">
    <source>
        <dbReference type="ARBA" id="ARBA00022807"/>
    </source>
</evidence>
<proteinExistence type="inferred from homology"/>
<dbReference type="Gene3D" id="3.90.70.50">
    <property type="entry name" value="Peptidase C10, streptopain"/>
    <property type="match status" value="2"/>
</dbReference>
<dbReference type="Pfam" id="PF18962">
    <property type="entry name" value="Por_Secre_tail"/>
    <property type="match status" value="1"/>
</dbReference>
<feature type="region of interest" description="Disordered" evidence="7">
    <location>
        <begin position="409"/>
        <end position="437"/>
    </location>
</feature>
<evidence type="ECO:0000259" key="10">
    <source>
        <dbReference type="Pfam" id="PF18962"/>
    </source>
</evidence>
<gene>
    <name evidence="11" type="primary">speB</name>
    <name evidence="11" type="ORF">PMEL_200693</name>
</gene>
<evidence type="ECO:0000256" key="7">
    <source>
        <dbReference type="SAM" id="MobiDB-lite"/>
    </source>
</evidence>
<dbReference type="GO" id="GO:0006508">
    <property type="term" value="P:proteolysis"/>
    <property type="evidence" value="ECO:0007669"/>
    <property type="project" value="UniProtKB-KW"/>
</dbReference>
<dbReference type="InterPro" id="IPR000200">
    <property type="entry name" value="Peptidase_C10"/>
</dbReference>
<accession>A0A250KM76</accession>
<sequence>MKRIFALLALLCLLYQLSMAGPVDQSLALKIASSFFGQGTTTSQLNMTYKAPYKTSHAGKAEENLYYIINRGNDQGFVVIAADNRVSPIIAFAEKGSLTENDIQGNPSIKWLYDEYCNQIKWAIENTPDIPSPEFRQVATMQASNYQIEISPLLEYASDRRTKLTTPISWGQSWPFNQYAPNYRYNGETYETVSGCVATAICTVLRWHKWPRKAHGSVSYYWKRNYMSLNFDGQGSENAAYDWSQMPAGIDRYGRDRTTGRNVTSVQADNVGRLLRDIGYAVQMDYNPASFGGSGAYVYNAPAVLTRNFGYKNTVRFLQRSDYYEQSWLKEIRDELRDYGPVIYAGFSAGGGHCFVLDGFASNGFVHVDWGWNYSSNGWHKLNVLRPGQEGIGGGSGGYSSNQQMLRYLKPDRNDDPDPDPNPNPEPKPNPQPDIETGSNLYIAAKCQQTTLAQLYSVPVTITIGNKNSESAYSGRLALALYQEGNDAYSTIVSTTTASIGSASTKKVTFYANLANVKAGTYNLTVNYAKGTGFKAIDAVAGTVTIGKVDPDPDPTPNPVVKQPELYAVQRVTEYIKKGQNTKIVSTLANEGNADYNGNLKLYVLPAESDNVKAATLISEGNAKIARGERVTFSFYTNDTFKKLEVGKYSLIAGYDVDGEEVAVKVKTDSKVWKIGELTINTPDDSDNDSQTVHDLKLQTIYFYQGGSNLGSDNAYVSTTNSKFTARVYLKSVNGFEGRVKFYVTDAQLSSKPLNSNMTETRTITLKPNNSGYIEVSLPTRYLTKGRYYMNILYNNGGAAWLYYPTDVVPFNVYTALNQADSSILFNSKLNLGPTFDFDTPPTYGEHFQSIGNKVDSENIPLGIDEVISGDTELSVHNDFVTDNVTLSVTKASTVRIYSVQGNLISKHNVKAGDNIISVTNLPSGIYFLNIGKTTCKIVKR</sequence>
<dbReference type="OrthoDB" id="2235251at2"/>
<feature type="chain" id="PRO_5012106121" evidence="8">
    <location>
        <begin position="21"/>
        <end position="941"/>
    </location>
</feature>
<dbReference type="GO" id="GO:0008234">
    <property type="term" value="F:cysteine-type peptidase activity"/>
    <property type="evidence" value="ECO:0007669"/>
    <property type="project" value="UniProtKB-KW"/>
</dbReference>
<dbReference type="InterPro" id="IPR038765">
    <property type="entry name" value="Papain-like_cys_pep_sf"/>
</dbReference>
<feature type="domain" description="Secretion system C-terminal sorting" evidence="10">
    <location>
        <begin position="882"/>
        <end position="939"/>
    </location>
</feature>
<dbReference type="AlphaFoldDB" id="A0A250KM76"/>
<protein>
    <submittedName>
        <fullName evidence="11">Streptopain</fullName>
    </submittedName>
</protein>
<evidence type="ECO:0000256" key="3">
    <source>
        <dbReference type="ARBA" id="ARBA00022729"/>
    </source>
</evidence>
<feature type="active site" description="Proton acceptor" evidence="6">
    <location>
        <position position="353"/>
    </location>
</feature>
<dbReference type="InterPro" id="IPR044934">
    <property type="entry name" value="Streptopain_sf"/>
</dbReference>
<dbReference type="Proteomes" id="UP000267517">
    <property type="component" value="Chromosome II"/>
</dbReference>
<evidence type="ECO:0000256" key="1">
    <source>
        <dbReference type="ARBA" id="ARBA00009693"/>
    </source>
</evidence>
<keyword evidence="4" id="KW-0378">Hydrolase</keyword>
<dbReference type="EMBL" id="AP018050">
    <property type="protein sequence ID" value="BBA30165.1"/>
    <property type="molecule type" value="Genomic_DNA"/>
</dbReference>
<evidence type="ECO:0000259" key="9">
    <source>
        <dbReference type="Pfam" id="PF13734"/>
    </source>
</evidence>
<keyword evidence="2" id="KW-0645">Protease</keyword>
<dbReference type="Pfam" id="PF13734">
    <property type="entry name" value="Inhibitor_I69"/>
    <property type="match status" value="1"/>
</dbReference>
<evidence type="ECO:0000313" key="11">
    <source>
        <dbReference type="EMBL" id="BBA30165.1"/>
    </source>
</evidence>
<dbReference type="NCBIfam" id="TIGR04183">
    <property type="entry name" value="Por_Secre_tail"/>
    <property type="match status" value="1"/>
</dbReference>
<organism evidence="11 12">
    <name type="scientific">Prevotella melaninogenica</name>
    <dbReference type="NCBI Taxonomy" id="28132"/>
    <lineage>
        <taxon>Bacteria</taxon>
        <taxon>Pseudomonadati</taxon>
        <taxon>Bacteroidota</taxon>
        <taxon>Bacteroidia</taxon>
        <taxon>Bacteroidales</taxon>
        <taxon>Prevotellaceae</taxon>
        <taxon>Prevotella</taxon>
    </lineage>
</organism>
<dbReference type="SUPFAM" id="SSF54001">
    <property type="entry name" value="Cysteine proteinases"/>
    <property type="match status" value="1"/>
</dbReference>
<comment type="similarity">
    <text evidence="1">Belongs to the peptidase C10 family.</text>
</comment>
<evidence type="ECO:0000256" key="6">
    <source>
        <dbReference type="PIRSR" id="PIRSR600200-1"/>
    </source>
</evidence>
<feature type="active site" description="Nucleophile" evidence="6">
    <location>
        <position position="196"/>
    </location>
</feature>
<keyword evidence="5" id="KW-0788">Thiol protease</keyword>
<feature type="domain" description="Spi protease inhibitor" evidence="9">
    <location>
        <begin position="21"/>
        <end position="120"/>
    </location>
</feature>
<evidence type="ECO:0000256" key="8">
    <source>
        <dbReference type="SAM" id="SignalP"/>
    </source>
</evidence>
<dbReference type="PRINTS" id="PR00797">
    <property type="entry name" value="STREPTOPAIN"/>
</dbReference>
<dbReference type="RefSeq" id="WP_120175188.1">
    <property type="nucleotide sequence ID" value="NZ_AP018050.1"/>
</dbReference>
<dbReference type="InterPro" id="IPR025896">
    <property type="entry name" value="Spi_Prtas-inh"/>
</dbReference>
<feature type="signal peptide" evidence="8">
    <location>
        <begin position="1"/>
        <end position="20"/>
    </location>
</feature>
<name>A0A250KM76_9BACT</name>
<dbReference type="InterPro" id="IPR026444">
    <property type="entry name" value="Secre_tail"/>
</dbReference>